<feature type="region of interest" description="Disordered" evidence="1">
    <location>
        <begin position="45"/>
        <end position="159"/>
    </location>
</feature>
<accession>A0ABP9DJ29</accession>
<dbReference type="RefSeq" id="WP_345697018.1">
    <property type="nucleotide sequence ID" value="NZ_BAABIS010000001.1"/>
</dbReference>
<feature type="domain" description="Soluble ligand binding" evidence="2">
    <location>
        <begin position="239"/>
        <end position="292"/>
    </location>
</feature>
<dbReference type="Pfam" id="PF12836">
    <property type="entry name" value="HHH_3"/>
    <property type="match status" value="1"/>
</dbReference>
<dbReference type="InterPro" id="IPR010994">
    <property type="entry name" value="RuvA_2-like"/>
</dbReference>
<dbReference type="Proteomes" id="UP001501752">
    <property type="component" value="Unassembled WGS sequence"/>
</dbReference>
<evidence type="ECO:0000313" key="4">
    <source>
        <dbReference type="Proteomes" id="UP001501752"/>
    </source>
</evidence>
<evidence type="ECO:0000256" key="1">
    <source>
        <dbReference type="SAM" id="MobiDB-lite"/>
    </source>
</evidence>
<keyword evidence="4" id="KW-1185">Reference proteome</keyword>
<dbReference type="SUPFAM" id="SSF47781">
    <property type="entry name" value="RuvA domain 2-like"/>
    <property type="match status" value="1"/>
</dbReference>
<protein>
    <recommendedName>
        <fullName evidence="2">Soluble ligand binding domain-containing protein</fullName>
    </recommendedName>
</protein>
<dbReference type="Gene3D" id="1.10.150.320">
    <property type="entry name" value="Photosystem II 12 kDa extrinsic protein"/>
    <property type="match status" value="1"/>
</dbReference>
<feature type="compositionally biased region" description="Pro residues" evidence="1">
    <location>
        <begin position="76"/>
        <end position="86"/>
    </location>
</feature>
<dbReference type="InterPro" id="IPR051675">
    <property type="entry name" value="Endo/Exo/Phosphatase_dom_1"/>
</dbReference>
<dbReference type="Pfam" id="PF10531">
    <property type="entry name" value="SLBB"/>
    <property type="match status" value="1"/>
</dbReference>
<evidence type="ECO:0000313" key="3">
    <source>
        <dbReference type="EMBL" id="GAA4848369.1"/>
    </source>
</evidence>
<dbReference type="Gene3D" id="3.10.560.10">
    <property type="entry name" value="Outer membrane lipoprotein wza domain like"/>
    <property type="match status" value="1"/>
</dbReference>
<organism evidence="3 4">
    <name type="scientific">Kitasatospora terrestris</name>
    <dbReference type="NCBI Taxonomy" id="258051"/>
    <lineage>
        <taxon>Bacteria</taxon>
        <taxon>Bacillati</taxon>
        <taxon>Actinomycetota</taxon>
        <taxon>Actinomycetes</taxon>
        <taxon>Kitasatosporales</taxon>
        <taxon>Streptomycetaceae</taxon>
        <taxon>Kitasatospora</taxon>
    </lineage>
</organism>
<name>A0ABP9DJ29_9ACTN</name>
<gene>
    <name evidence="3" type="ORF">GCM10023235_26490</name>
</gene>
<dbReference type="EMBL" id="BAABIS010000001">
    <property type="protein sequence ID" value="GAA4848369.1"/>
    <property type="molecule type" value="Genomic_DNA"/>
</dbReference>
<feature type="compositionally biased region" description="Low complexity" evidence="1">
    <location>
        <begin position="45"/>
        <end position="58"/>
    </location>
</feature>
<comment type="caution">
    <text evidence="3">The sequence shown here is derived from an EMBL/GenBank/DDBJ whole genome shotgun (WGS) entry which is preliminary data.</text>
</comment>
<evidence type="ECO:0000259" key="2">
    <source>
        <dbReference type="Pfam" id="PF10531"/>
    </source>
</evidence>
<sequence length="368" mass="36587">MKTFVPGAARRRETADAARGRLSQLFTGAPPFGTGEAVLLAEPVPAGGVRPPVAAESVGGAGVAGGRATSPVEPAGLPPPGDPSGDPPAGLTNPPPAGPTNAVPAVGPTTGPSDIGPSTPLPAADRPEPTTSTRPGARPPEPTRPQDTDPVAADPPPRRLPLTLHPALAFDRRAVLGLSLLLVLAVGYAVQHFWLGRPQPVPIPAVAGSVPAATSSAGRSGPGPPVPIGGAQVGGAQVVVDVAGDVQNPGLRTLPGGSRVADALRAAGGALPGTDTDGLNLARVLTDGEQILVGGPPPAGSAAPAGPLSLNRATTEQLDTLPGVGPTLAQRIVQYRLAHGPFSSLDELRQVGGIGPRKFDDLKPLLTL</sequence>
<dbReference type="PANTHER" id="PTHR21180:SF32">
    <property type="entry name" value="ENDONUCLEASE_EXONUCLEASE_PHOSPHATASE FAMILY DOMAIN-CONTAINING PROTEIN 1"/>
    <property type="match status" value="1"/>
</dbReference>
<dbReference type="PANTHER" id="PTHR21180">
    <property type="entry name" value="ENDONUCLEASE/EXONUCLEASE/PHOSPHATASE FAMILY DOMAIN-CONTAINING PROTEIN 1"/>
    <property type="match status" value="1"/>
</dbReference>
<reference evidence="4" key="1">
    <citation type="journal article" date="2019" name="Int. J. Syst. Evol. Microbiol.">
        <title>The Global Catalogue of Microorganisms (GCM) 10K type strain sequencing project: providing services to taxonomists for standard genome sequencing and annotation.</title>
        <authorList>
            <consortium name="The Broad Institute Genomics Platform"/>
            <consortium name="The Broad Institute Genome Sequencing Center for Infectious Disease"/>
            <person name="Wu L."/>
            <person name="Ma J."/>
        </authorList>
    </citation>
    <scope>NUCLEOTIDE SEQUENCE [LARGE SCALE GENOMIC DNA]</scope>
    <source>
        <strain evidence="4">JCM 13006</strain>
    </source>
</reference>
<proteinExistence type="predicted"/>
<dbReference type="InterPro" id="IPR019554">
    <property type="entry name" value="Soluble_ligand-bd"/>
</dbReference>